<dbReference type="SUPFAM" id="SSF53335">
    <property type="entry name" value="S-adenosyl-L-methionine-dependent methyltransferases"/>
    <property type="match status" value="1"/>
</dbReference>
<keyword evidence="2" id="KW-0808">Transferase</keyword>
<dbReference type="Pfam" id="PF01234">
    <property type="entry name" value="NNMT_PNMT_TEMT"/>
    <property type="match status" value="1"/>
</dbReference>
<dbReference type="PANTHER" id="PTHR10867:SF17">
    <property type="entry name" value="NICOTINAMIDE N-METHYLTRANSFERASE"/>
    <property type="match status" value="1"/>
</dbReference>
<dbReference type="InterPro" id="IPR000940">
    <property type="entry name" value="NNMT_TEMT_trans"/>
</dbReference>
<keyword evidence="1 4" id="KW-0489">Methyltransferase</keyword>
<accession>A0ABW5FM87</accession>
<comment type="caution">
    <text evidence="4">The sequence shown here is derived from an EMBL/GenBank/DDBJ whole genome shotgun (WGS) entry which is preliminary data.</text>
</comment>
<dbReference type="PROSITE" id="PS51681">
    <property type="entry name" value="SAM_MT_NNMT_PNMT_TEMT"/>
    <property type="match status" value="1"/>
</dbReference>
<dbReference type="GO" id="GO:0008168">
    <property type="term" value="F:methyltransferase activity"/>
    <property type="evidence" value="ECO:0007669"/>
    <property type="project" value="UniProtKB-KW"/>
</dbReference>
<reference evidence="5" key="1">
    <citation type="journal article" date="2019" name="Int. J. Syst. Evol. Microbiol.">
        <title>The Global Catalogue of Microorganisms (GCM) 10K type strain sequencing project: providing services to taxonomists for standard genome sequencing and annotation.</title>
        <authorList>
            <consortium name="The Broad Institute Genomics Platform"/>
            <consortium name="The Broad Institute Genome Sequencing Center for Infectious Disease"/>
            <person name="Wu L."/>
            <person name="Ma J."/>
        </authorList>
    </citation>
    <scope>NUCLEOTIDE SEQUENCE [LARGE SCALE GENOMIC DNA]</scope>
    <source>
        <strain evidence="5">CGMCC 4.7645</strain>
    </source>
</reference>
<protein>
    <submittedName>
        <fullName evidence="4">SCO2525 family SAM-dependent methyltransferase</fullName>
    </submittedName>
</protein>
<keyword evidence="3" id="KW-0949">S-adenosyl-L-methionine</keyword>
<dbReference type="Gene3D" id="3.40.50.150">
    <property type="entry name" value="Vaccinia Virus protein VP39"/>
    <property type="match status" value="1"/>
</dbReference>
<dbReference type="GO" id="GO:0032259">
    <property type="term" value="P:methylation"/>
    <property type="evidence" value="ECO:0007669"/>
    <property type="project" value="UniProtKB-KW"/>
</dbReference>
<dbReference type="NCBIfam" id="NF040568">
    <property type="entry name" value="SCO2525_fam"/>
    <property type="match status" value="1"/>
</dbReference>
<gene>
    <name evidence="4" type="ORF">ACFSXZ_05250</name>
</gene>
<organism evidence="4 5">
    <name type="scientific">Amycolatopsis pigmentata</name>
    <dbReference type="NCBI Taxonomy" id="450801"/>
    <lineage>
        <taxon>Bacteria</taxon>
        <taxon>Bacillati</taxon>
        <taxon>Actinomycetota</taxon>
        <taxon>Actinomycetes</taxon>
        <taxon>Pseudonocardiales</taxon>
        <taxon>Pseudonocardiaceae</taxon>
        <taxon>Amycolatopsis</taxon>
    </lineage>
</organism>
<keyword evidence="5" id="KW-1185">Reference proteome</keyword>
<evidence type="ECO:0000313" key="4">
    <source>
        <dbReference type="EMBL" id="MFD2415730.1"/>
    </source>
</evidence>
<name>A0ABW5FM87_9PSEU</name>
<dbReference type="InterPro" id="IPR029063">
    <property type="entry name" value="SAM-dependent_MTases_sf"/>
</dbReference>
<evidence type="ECO:0000256" key="3">
    <source>
        <dbReference type="ARBA" id="ARBA00022691"/>
    </source>
</evidence>
<dbReference type="RefSeq" id="WP_378261784.1">
    <property type="nucleotide sequence ID" value="NZ_JBHUKR010000004.1"/>
</dbReference>
<evidence type="ECO:0000313" key="5">
    <source>
        <dbReference type="Proteomes" id="UP001597417"/>
    </source>
</evidence>
<dbReference type="Proteomes" id="UP001597417">
    <property type="component" value="Unassembled WGS sequence"/>
</dbReference>
<sequence length="281" mass="31121">MITVGGTVTSEDLRNGDYPWDSFDPEHYLRQNYATVHEDDRRTLAFVRDFFAEAFAGDPVRTGRRGIDVGTGANLYPALAMLPFCDRLTLYEHSRANVDWLVGQQCDGWPSWAEVWEKFWLLLCERRAYGELGGNPRHELAKCADVVEGSVFALSGSDRRWDIGTMFFVAESITPAYAEFVAAVDHFLGVLRPGAPFAIAFMQHSTGYQVADNRFPAIAVGADDVLRCLFRRAAGVLIQRTVADGKPLRDGYRGMIIACGRAMAGSDPDPSGTTRPTRSRG</sequence>
<dbReference type="PANTHER" id="PTHR10867">
    <property type="entry name" value="NNMT/PNMT/TEMT FAMILY MEMBER"/>
    <property type="match status" value="1"/>
</dbReference>
<proteinExistence type="predicted"/>
<dbReference type="EMBL" id="JBHUKR010000004">
    <property type="protein sequence ID" value="MFD2415730.1"/>
    <property type="molecule type" value="Genomic_DNA"/>
</dbReference>
<evidence type="ECO:0000256" key="2">
    <source>
        <dbReference type="ARBA" id="ARBA00022679"/>
    </source>
</evidence>
<evidence type="ECO:0000256" key="1">
    <source>
        <dbReference type="ARBA" id="ARBA00022603"/>
    </source>
</evidence>